<dbReference type="InterPro" id="IPR027944">
    <property type="entry name" value="SEO_C"/>
</dbReference>
<dbReference type="InterPro" id="IPR039299">
    <property type="entry name" value="SEOA"/>
</dbReference>
<dbReference type="GO" id="GO:0010088">
    <property type="term" value="P:phloem development"/>
    <property type="evidence" value="ECO:0007669"/>
    <property type="project" value="InterPro"/>
</dbReference>
<dbReference type="AlphaFoldDB" id="A0AAQ3RX72"/>
<evidence type="ECO:0000259" key="2">
    <source>
        <dbReference type="Pfam" id="PF14577"/>
    </source>
</evidence>
<evidence type="ECO:0000313" key="3">
    <source>
        <dbReference type="EMBL" id="WVZ07909.1"/>
    </source>
</evidence>
<dbReference type="Pfam" id="PF14577">
    <property type="entry name" value="SEO_C"/>
    <property type="match status" value="1"/>
</dbReference>
<dbReference type="PANTHER" id="PTHR33232">
    <property type="entry name" value="PROTEIN SIEVE ELEMENT OCCLUSION B-LIKE"/>
    <property type="match status" value="1"/>
</dbReference>
<dbReference type="Pfam" id="PF14576">
    <property type="entry name" value="SEO_N"/>
    <property type="match status" value="1"/>
</dbReference>
<protein>
    <recommendedName>
        <fullName evidence="5">Protein SIEVE ELEMENT OCCLUSION C</fullName>
    </recommendedName>
</protein>
<dbReference type="EMBL" id="CP144695">
    <property type="protein sequence ID" value="WVZ07909.1"/>
    <property type="molecule type" value="Genomic_DNA"/>
</dbReference>
<keyword evidence="4" id="KW-1185">Reference proteome</keyword>
<feature type="domain" description="Sieve element occlusion C-terminal" evidence="2">
    <location>
        <begin position="368"/>
        <end position="598"/>
    </location>
</feature>
<sequence>MLRDNLIKKLLLTHDPDGRRLDSEAIVLAVTSNLYSASFHETDITEIETIGCSESMLCRCSGEGDINSRVINLFDLIGKYSWDAKVVLVLAAFAVRYGEFWQLMQLHHDNSLAALISSIKKLPCNLKPLKLQIKALSLLVETMMDVAMCIIKYSDSAIIAAWELSSLAYRLSGTGCNLRRQVDLCYEEIERNLYQRLSDLARAEHIDNQKSLTLFFPSNNYLPLKDCSTEVKLGVSELKNQIVLLLITKPQLLSPVDIFLLVQKTCDHPLNERLKESYKIVWIPLPSSDSWTEAEESSFNFLSDSLPWHAVRKPRLLSPAVVKYIRERWNYKDEPIMVALDSKGKVTNYNALDMINIWGAKAYPFSASKEEELWQDQNLTMELLLDEINPLLAYWVEQGKSICLYGSENMVWIQQFNDKITELKRAGLQLETIYVGNSQLGEHVKQIMARSGGTSRSDPLSFTNVQFFWLRLASMLRSKLRLGKTPSGDYVLAELSALLEMDDKEEGWVVIGSGGSTDIIRLQGMQVMEFLRKCSVWRENITKFGLWGSPRNILETDFVEGSCTHSYFVPSRKNGRLSQGTVICQVCKRPMKKFVVYKP</sequence>
<evidence type="ECO:0008006" key="5">
    <source>
        <dbReference type="Google" id="ProtNLM"/>
    </source>
</evidence>
<evidence type="ECO:0000259" key="1">
    <source>
        <dbReference type="Pfam" id="PF14576"/>
    </source>
</evidence>
<reference evidence="3 4" key="1">
    <citation type="journal article" date="2023" name="Life. Sci Alliance">
        <title>Evolutionary insights into 3D genome organization and epigenetic landscape of Vigna mungo.</title>
        <authorList>
            <person name="Junaid A."/>
            <person name="Singh B."/>
            <person name="Bhatia S."/>
        </authorList>
    </citation>
    <scope>NUCLEOTIDE SEQUENCE [LARGE SCALE GENOMIC DNA]</scope>
    <source>
        <strain evidence="3">Urdbean</strain>
    </source>
</reference>
<dbReference type="PANTHER" id="PTHR33232:SF11">
    <property type="entry name" value="PROTEIN SIEVE ELEMENT OCCLUSION C"/>
    <property type="match status" value="1"/>
</dbReference>
<name>A0AAQ3RX72_VIGMU</name>
<proteinExistence type="predicted"/>
<gene>
    <name evidence="3" type="ORF">V8G54_021255</name>
</gene>
<evidence type="ECO:0000313" key="4">
    <source>
        <dbReference type="Proteomes" id="UP001374535"/>
    </source>
</evidence>
<organism evidence="3 4">
    <name type="scientific">Vigna mungo</name>
    <name type="common">Black gram</name>
    <name type="synonym">Phaseolus mungo</name>
    <dbReference type="NCBI Taxonomy" id="3915"/>
    <lineage>
        <taxon>Eukaryota</taxon>
        <taxon>Viridiplantae</taxon>
        <taxon>Streptophyta</taxon>
        <taxon>Embryophyta</taxon>
        <taxon>Tracheophyta</taxon>
        <taxon>Spermatophyta</taxon>
        <taxon>Magnoliopsida</taxon>
        <taxon>eudicotyledons</taxon>
        <taxon>Gunneridae</taxon>
        <taxon>Pentapetalae</taxon>
        <taxon>rosids</taxon>
        <taxon>fabids</taxon>
        <taxon>Fabales</taxon>
        <taxon>Fabaceae</taxon>
        <taxon>Papilionoideae</taxon>
        <taxon>50 kb inversion clade</taxon>
        <taxon>NPAAA clade</taxon>
        <taxon>indigoferoid/millettioid clade</taxon>
        <taxon>Phaseoleae</taxon>
        <taxon>Vigna</taxon>
    </lineage>
</organism>
<dbReference type="Proteomes" id="UP001374535">
    <property type="component" value="Chromosome 6"/>
</dbReference>
<feature type="domain" description="Sieve element occlusion N-terminal" evidence="1">
    <location>
        <begin position="44"/>
        <end position="154"/>
    </location>
</feature>
<accession>A0AAQ3RX72</accession>
<dbReference type="InterPro" id="IPR027942">
    <property type="entry name" value="SEO_N"/>
</dbReference>